<sequence>MLLVAKARSGGNFKLKEKVRLSEMWLAGCLDDVAEVAKDPATSFVIGWPTTNVVVTFSGPARDLWYNKLSQLIAAEREHEAKATAIHVLYRDPGTNSDLGKTVTAGSSATARDCMRSALSSLDLPTAVAAEYQLWARPAADEPPYPLIGHELPAAIQLHALREAAAEERAEMDHCNNIYSTSPTAGCQFILRPVRSDLRALSPSPDPAKKKKLSKKSPIRIHNVFRRTNSKPDCVDAPFSVCGSPMLFGQPLSTLCQNDTLPPPVLAMLVQLFRKGPYTVGIFRKSANARVVKEIKEKLDSGLEVDMESVNIYAVAGLTKDFLRSLPDPLLGSELYDEWREVADIEDEHDKIIRIRELCSRLPAANVTLLCHFLCVLHHVARRSHHNLMSAANVAVCVGPSLLTPACPTQALASDSAKRLPAVVALLIERCDAIFGSECLRLLGPPPGRAARTDSGEDSDGLASGGGVRRDDSSIDSLERELLGENEPLPRKDKMAVTNLSRDSGLTLSDTQLYALDDEEESASTSSGQSVEKSEHSACSSGRGSDNSYRHRPVDGSTIYASPRRPSVSRESPEAVYARPPPPRHTPSNFKRQDWTRQHHPARRSGRPGFDPKSSLRRSASEESLVKMCGPREPARPTPEPESRPSPSRSPPMVRSRSAHHLVQRRDARLAPAPPRDTPPAPSSAWSRSRSTPHIDDADRSYDSSTLSDDDSTPHVSRSNSRSKDCSLANDLWERTYGAVESRADPRADARFVRGSSVSSSRSGSCVETPPSYDATLSRRQRLTPSNGRSAIYALPEQVLREQTILSNRAKQLYEESLRIYAQQTAAPEMVYASPVRTVSGGGGPAPPLPPKQRSPTRRPDTGRRGPDQPSTRTVIQIGDSDSTAPRACRPQRRASRREAETQTEVDSRAEPEERRRRPHVTLVEIEATPRCPRPGDAAESWADADVGWSVSRLRELFSGDGSSGEQSRYRHPPLRRAAGSGGSGSSSPGDIYASLPPPPRLAPLGRTVSAASSNDGEESYV</sequence>
<dbReference type="AlphaFoldDB" id="A0A6A4X576"/>
<evidence type="ECO:0000259" key="4">
    <source>
        <dbReference type="PROSITE" id="PS50238"/>
    </source>
</evidence>
<dbReference type="PANTHER" id="PTHR23179:SF3">
    <property type="entry name" value="RHO GTPASE-ACTIVATING PROTEIN 20"/>
    <property type="match status" value="1"/>
</dbReference>
<evidence type="ECO:0000256" key="3">
    <source>
        <dbReference type="SAM" id="MobiDB-lite"/>
    </source>
</evidence>
<dbReference type="EMBL" id="VIIS01000390">
    <property type="protein sequence ID" value="KAF0309541.1"/>
    <property type="molecule type" value="Genomic_DNA"/>
</dbReference>
<keyword evidence="2" id="KW-0597">Phosphoprotein</keyword>
<feature type="region of interest" description="Disordered" evidence="3">
    <location>
        <begin position="835"/>
        <end position="943"/>
    </location>
</feature>
<dbReference type="Pfam" id="PF22286">
    <property type="entry name" value="RHG20_PH"/>
    <property type="match status" value="1"/>
</dbReference>
<dbReference type="InterPro" id="IPR000198">
    <property type="entry name" value="RhoGAP_dom"/>
</dbReference>
<dbReference type="GO" id="GO:0005096">
    <property type="term" value="F:GTPase activator activity"/>
    <property type="evidence" value="ECO:0007669"/>
    <property type="project" value="UniProtKB-KW"/>
</dbReference>
<feature type="compositionally biased region" description="Basic and acidic residues" evidence="3">
    <location>
        <begin position="742"/>
        <end position="752"/>
    </location>
</feature>
<evidence type="ECO:0000313" key="5">
    <source>
        <dbReference type="EMBL" id="KAF0309541.1"/>
    </source>
</evidence>
<dbReference type="InterPro" id="IPR008936">
    <property type="entry name" value="Rho_GTPase_activation_prot"/>
</dbReference>
<proteinExistence type="predicted"/>
<feature type="compositionally biased region" description="Low complexity" evidence="3">
    <location>
        <begin position="645"/>
        <end position="656"/>
    </location>
</feature>
<feature type="region of interest" description="Disordered" evidence="3">
    <location>
        <begin position="518"/>
        <end position="789"/>
    </location>
</feature>
<dbReference type="SMART" id="SM00324">
    <property type="entry name" value="RhoGAP"/>
    <property type="match status" value="1"/>
</dbReference>
<keyword evidence="6" id="KW-1185">Reference proteome</keyword>
<accession>A0A6A4X576</accession>
<dbReference type="SUPFAM" id="SSF48350">
    <property type="entry name" value="GTPase activation domain, GAP"/>
    <property type="match status" value="1"/>
</dbReference>
<reference evidence="5 6" key="1">
    <citation type="submission" date="2019-07" db="EMBL/GenBank/DDBJ databases">
        <title>Draft genome assembly of a fouling barnacle, Amphibalanus amphitrite (Darwin, 1854): The first reference genome for Thecostraca.</title>
        <authorList>
            <person name="Kim W."/>
        </authorList>
    </citation>
    <scope>NUCLEOTIDE SEQUENCE [LARGE SCALE GENOMIC DNA]</scope>
    <source>
        <strain evidence="5">SNU_AA5</strain>
        <tissue evidence="5">Soma without cirri and trophi</tissue>
    </source>
</reference>
<feature type="compositionally biased region" description="Basic and acidic residues" evidence="3">
    <location>
        <begin position="858"/>
        <end position="867"/>
    </location>
</feature>
<name>A0A6A4X576_AMPAM</name>
<feature type="compositionally biased region" description="Basic and acidic residues" evidence="3">
    <location>
        <begin position="897"/>
        <end position="916"/>
    </location>
</feature>
<feature type="compositionally biased region" description="Polar residues" evidence="3">
    <location>
        <begin position="871"/>
        <end position="884"/>
    </location>
</feature>
<feature type="region of interest" description="Disordered" evidence="3">
    <location>
        <begin position="958"/>
        <end position="1022"/>
    </location>
</feature>
<dbReference type="Proteomes" id="UP000440578">
    <property type="component" value="Unassembled WGS sequence"/>
</dbReference>
<dbReference type="GO" id="GO:0035023">
    <property type="term" value="P:regulation of Rho protein signal transduction"/>
    <property type="evidence" value="ECO:0007669"/>
    <property type="project" value="InterPro"/>
</dbReference>
<gene>
    <name evidence="5" type="primary">ARHGAP20_1</name>
    <name evidence="5" type="ORF">FJT64_019349</name>
</gene>
<feature type="compositionally biased region" description="Polar residues" evidence="3">
    <location>
        <begin position="523"/>
        <end position="547"/>
    </location>
</feature>
<dbReference type="OrthoDB" id="6424969at2759"/>
<feature type="compositionally biased region" description="Low complexity" evidence="3">
    <location>
        <begin position="683"/>
        <end position="692"/>
    </location>
</feature>
<evidence type="ECO:0000256" key="1">
    <source>
        <dbReference type="ARBA" id="ARBA00022468"/>
    </source>
</evidence>
<dbReference type="CDD" id="cd04402">
    <property type="entry name" value="RhoGAP_ARHGAP20"/>
    <property type="match status" value="1"/>
</dbReference>
<dbReference type="InterPro" id="IPR047886">
    <property type="entry name" value="ARHGAP20-like_RhoGAP"/>
</dbReference>
<feature type="compositionally biased region" description="Basic and acidic residues" evidence="3">
    <location>
        <begin position="468"/>
        <end position="495"/>
    </location>
</feature>
<feature type="region of interest" description="Disordered" evidence="3">
    <location>
        <begin position="447"/>
        <end position="500"/>
    </location>
</feature>
<evidence type="ECO:0000313" key="6">
    <source>
        <dbReference type="Proteomes" id="UP000440578"/>
    </source>
</evidence>
<feature type="compositionally biased region" description="Basic and acidic residues" evidence="3">
    <location>
        <begin position="693"/>
        <end position="702"/>
    </location>
</feature>
<dbReference type="InterPro" id="IPR047887">
    <property type="entry name" value="ARHGAP20_PH"/>
</dbReference>
<dbReference type="PROSITE" id="PS50238">
    <property type="entry name" value="RHOGAP"/>
    <property type="match status" value="1"/>
</dbReference>
<comment type="caution">
    <text evidence="5">The sequence shown here is derived from an EMBL/GenBank/DDBJ whole genome shotgun (WGS) entry which is preliminary data.</text>
</comment>
<protein>
    <submittedName>
        <fullName evidence="5">Rho GTPase-activating protein 20</fullName>
    </submittedName>
</protein>
<feature type="compositionally biased region" description="Basic and acidic residues" evidence="3">
    <location>
        <begin position="633"/>
        <end position="643"/>
    </location>
</feature>
<dbReference type="PANTHER" id="PTHR23179">
    <property type="entry name" value="T-CELL ACTIVATION RHO GTPASE ACTIVATING PROTEIN-RELATED"/>
    <property type="match status" value="1"/>
</dbReference>
<feature type="compositionally biased region" description="Low complexity" evidence="3">
    <location>
        <begin position="753"/>
        <end position="765"/>
    </location>
</feature>
<feature type="compositionally biased region" description="Pro residues" evidence="3">
    <location>
        <begin position="672"/>
        <end position="682"/>
    </location>
</feature>
<evidence type="ECO:0000256" key="2">
    <source>
        <dbReference type="ARBA" id="ARBA00022553"/>
    </source>
</evidence>
<dbReference type="Pfam" id="PF00620">
    <property type="entry name" value="RhoGAP"/>
    <property type="match status" value="1"/>
</dbReference>
<keyword evidence="1" id="KW-0343">GTPase activation</keyword>
<feature type="domain" description="Rho-GAP" evidence="4">
    <location>
        <begin position="250"/>
        <end position="435"/>
    </location>
</feature>
<dbReference type="GO" id="GO:0007165">
    <property type="term" value="P:signal transduction"/>
    <property type="evidence" value="ECO:0007669"/>
    <property type="project" value="InterPro"/>
</dbReference>
<dbReference type="Gene3D" id="1.10.555.10">
    <property type="entry name" value="Rho GTPase activation protein"/>
    <property type="match status" value="1"/>
</dbReference>
<organism evidence="5 6">
    <name type="scientific">Amphibalanus amphitrite</name>
    <name type="common">Striped barnacle</name>
    <name type="synonym">Balanus amphitrite</name>
    <dbReference type="NCBI Taxonomy" id="1232801"/>
    <lineage>
        <taxon>Eukaryota</taxon>
        <taxon>Metazoa</taxon>
        <taxon>Ecdysozoa</taxon>
        <taxon>Arthropoda</taxon>
        <taxon>Crustacea</taxon>
        <taxon>Multicrustacea</taxon>
        <taxon>Cirripedia</taxon>
        <taxon>Thoracica</taxon>
        <taxon>Thoracicalcarea</taxon>
        <taxon>Balanomorpha</taxon>
        <taxon>Balanoidea</taxon>
        <taxon>Balanidae</taxon>
        <taxon>Amphibalaninae</taxon>
        <taxon>Amphibalanus</taxon>
    </lineage>
</organism>